<feature type="signal peptide" evidence="1">
    <location>
        <begin position="1"/>
        <end position="24"/>
    </location>
</feature>
<sequence length="221" mass="23285">MHIRRSRAAILARAAGLAACCALAASGCEDGGRPGERHGRWDADGSETAWHHLGGGPLPTFRIELPAQWQVREGGAPGPETGCDAVAWHVLDRPEEEADATTLFTLYSLDLACPIDAETNESPINGRHAAFRSAGDVPQGPVATSVVDTALGQALAFTQTYTECTNSCRDFGEPAVLITLDAPTAQDHQALVLTSFRGESSESELTRLAREHLEIGAASGA</sequence>
<comment type="caution">
    <text evidence="2">The sequence shown here is derived from an EMBL/GenBank/DDBJ whole genome shotgun (WGS) entry which is preliminary data.</text>
</comment>
<accession>A0A3A9ZFG1</accession>
<dbReference type="RefSeq" id="WP_120674629.1">
    <property type="nucleotide sequence ID" value="NZ_RBAL01000001.1"/>
</dbReference>
<protein>
    <recommendedName>
        <fullName evidence="4">Sensor domain-containing protein</fullName>
    </recommendedName>
</protein>
<reference evidence="2 3" key="1">
    <citation type="journal article" date="2014" name="Int. J. Syst. Evol. Microbiol.">
        <title>Streptomyces hoynatensis sp. nov., isolated from deep marine sediment.</title>
        <authorList>
            <person name="Veyisoglu A."/>
            <person name="Sahin N."/>
        </authorList>
    </citation>
    <scope>NUCLEOTIDE SEQUENCE [LARGE SCALE GENOMIC DNA]</scope>
    <source>
        <strain evidence="2 3">KCTC 29097</strain>
    </source>
</reference>
<evidence type="ECO:0000256" key="1">
    <source>
        <dbReference type="SAM" id="SignalP"/>
    </source>
</evidence>
<proteinExistence type="predicted"/>
<dbReference type="AlphaFoldDB" id="A0A3A9ZFG1"/>
<feature type="chain" id="PRO_5017316323" description="Sensor domain-containing protein" evidence="1">
    <location>
        <begin position="25"/>
        <end position="221"/>
    </location>
</feature>
<evidence type="ECO:0008006" key="4">
    <source>
        <dbReference type="Google" id="ProtNLM"/>
    </source>
</evidence>
<evidence type="ECO:0000313" key="2">
    <source>
        <dbReference type="EMBL" id="RKN46949.1"/>
    </source>
</evidence>
<dbReference type="OrthoDB" id="4298239at2"/>
<organism evidence="2 3">
    <name type="scientific">Streptomyces hoynatensis</name>
    <dbReference type="NCBI Taxonomy" id="1141874"/>
    <lineage>
        <taxon>Bacteria</taxon>
        <taxon>Bacillati</taxon>
        <taxon>Actinomycetota</taxon>
        <taxon>Actinomycetes</taxon>
        <taxon>Kitasatosporales</taxon>
        <taxon>Streptomycetaceae</taxon>
        <taxon>Streptomyces</taxon>
    </lineage>
</organism>
<gene>
    <name evidence="2" type="ORF">D7294_01755</name>
</gene>
<dbReference type="Proteomes" id="UP000272474">
    <property type="component" value="Unassembled WGS sequence"/>
</dbReference>
<evidence type="ECO:0000313" key="3">
    <source>
        <dbReference type="Proteomes" id="UP000272474"/>
    </source>
</evidence>
<name>A0A3A9ZFG1_9ACTN</name>
<dbReference type="EMBL" id="RBAL01000001">
    <property type="protein sequence ID" value="RKN46949.1"/>
    <property type="molecule type" value="Genomic_DNA"/>
</dbReference>
<keyword evidence="3" id="KW-1185">Reference proteome</keyword>
<keyword evidence="1" id="KW-0732">Signal</keyword>
<dbReference type="PROSITE" id="PS51257">
    <property type="entry name" value="PROKAR_LIPOPROTEIN"/>
    <property type="match status" value="1"/>
</dbReference>